<protein>
    <submittedName>
        <fullName evidence="4">Amidase</fullName>
    </submittedName>
</protein>
<evidence type="ECO:0000259" key="3">
    <source>
        <dbReference type="Pfam" id="PF01425"/>
    </source>
</evidence>
<dbReference type="GO" id="GO:0003824">
    <property type="term" value="F:catalytic activity"/>
    <property type="evidence" value="ECO:0007669"/>
    <property type="project" value="InterPro"/>
</dbReference>
<feature type="region of interest" description="Disordered" evidence="2">
    <location>
        <begin position="119"/>
        <end position="138"/>
    </location>
</feature>
<name>A0A511D4Z9_9PSEU</name>
<dbReference type="Proteomes" id="UP000321328">
    <property type="component" value="Unassembled WGS sequence"/>
</dbReference>
<evidence type="ECO:0000313" key="4">
    <source>
        <dbReference type="EMBL" id="GEL19851.1"/>
    </source>
</evidence>
<dbReference type="InterPro" id="IPR023631">
    <property type="entry name" value="Amidase_dom"/>
</dbReference>
<dbReference type="Gene3D" id="3.90.1300.10">
    <property type="entry name" value="Amidase signature (AS) domain"/>
    <property type="match status" value="1"/>
</dbReference>
<dbReference type="AlphaFoldDB" id="A0A511D4Z9"/>
<evidence type="ECO:0000256" key="1">
    <source>
        <dbReference type="ARBA" id="ARBA00009199"/>
    </source>
</evidence>
<reference evidence="4 5" key="1">
    <citation type="submission" date="2019-07" db="EMBL/GenBank/DDBJ databases">
        <title>Whole genome shotgun sequence of Pseudonocardia asaccharolytica NBRC 16224.</title>
        <authorList>
            <person name="Hosoyama A."/>
            <person name="Uohara A."/>
            <person name="Ohji S."/>
            <person name="Ichikawa N."/>
        </authorList>
    </citation>
    <scope>NUCLEOTIDE SEQUENCE [LARGE SCALE GENOMIC DNA]</scope>
    <source>
        <strain evidence="4 5">NBRC 16224</strain>
    </source>
</reference>
<dbReference type="PANTHER" id="PTHR11895:SF7">
    <property type="entry name" value="GLUTAMYL-TRNA(GLN) AMIDOTRANSFERASE SUBUNIT A, MITOCHONDRIAL"/>
    <property type="match status" value="1"/>
</dbReference>
<evidence type="ECO:0000256" key="2">
    <source>
        <dbReference type="SAM" id="MobiDB-lite"/>
    </source>
</evidence>
<feature type="domain" description="Amidase" evidence="3">
    <location>
        <begin position="13"/>
        <end position="402"/>
    </location>
</feature>
<dbReference type="PANTHER" id="PTHR11895">
    <property type="entry name" value="TRANSAMIDASE"/>
    <property type="match status" value="1"/>
</dbReference>
<proteinExistence type="inferred from homology"/>
<dbReference type="EMBL" id="BJVI01000048">
    <property type="protein sequence ID" value="GEL19851.1"/>
    <property type="molecule type" value="Genomic_DNA"/>
</dbReference>
<dbReference type="Pfam" id="PF01425">
    <property type="entry name" value="Amidase"/>
    <property type="match status" value="1"/>
</dbReference>
<dbReference type="InterPro" id="IPR000120">
    <property type="entry name" value="Amidase"/>
</dbReference>
<dbReference type="STRING" id="1123024.GCA_000423625_04329"/>
<comment type="similarity">
    <text evidence="1">Belongs to the amidase family.</text>
</comment>
<sequence length="427" mass="44244">MSGMTAPGPATRAVERCARRIAARDDDVRAWAHLDLDGARAQAARLDAVAGPAAPLHGVTLGVKDIIDTAGLPTTYGSAAFADRRPTEEAHVVAALRTAGAVLLGKTVTTELATYEPGVTCNPRNTGHTPGGSSSGSAAAVADGQVDLALGTQTAGSAIRPASFCGVFALKPTYARWSVHGVLPVALTFDTVGALSRDPALLRVTDEVLAGPDEPQRGLPPLSALRVGVLRGPWWERATPSIRQLVETAAGELGAHVARVVDLDAPSWLADTEEAHRLLMAIEAATALRPHAELAGDMISERLRTMLAEGAAAGTVRTQWCRRVLSRATDQVRRWFDEVDVLLAPAAPGEAPEGLDSTGDPVFTRLFSAAGTPEVALPVGLGDHGLPLGLQLVGPPDSDRALVDHGVAVAGLLGCTATVIPLTKEVS</sequence>
<keyword evidence="5" id="KW-1185">Reference proteome</keyword>
<accession>A0A511D4Z9</accession>
<evidence type="ECO:0000313" key="5">
    <source>
        <dbReference type="Proteomes" id="UP000321328"/>
    </source>
</evidence>
<dbReference type="InterPro" id="IPR036928">
    <property type="entry name" value="AS_sf"/>
</dbReference>
<dbReference type="SUPFAM" id="SSF75304">
    <property type="entry name" value="Amidase signature (AS) enzymes"/>
    <property type="match status" value="1"/>
</dbReference>
<gene>
    <name evidence="4" type="ORF">PA7_36880</name>
</gene>
<organism evidence="4 5">
    <name type="scientific">Pseudonocardia asaccharolytica DSM 44247 = NBRC 16224</name>
    <dbReference type="NCBI Taxonomy" id="1123024"/>
    <lineage>
        <taxon>Bacteria</taxon>
        <taxon>Bacillati</taxon>
        <taxon>Actinomycetota</taxon>
        <taxon>Actinomycetes</taxon>
        <taxon>Pseudonocardiales</taxon>
        <taxon>Pseudonocardiaceae</taxon>
        <taxon>Pseudonocardia</taxon>
    </lineage>
</organism>
<comment type="caution">
    <text evidence="4">The sequence shown here is derived from an EMBL/GenBank/DDBJ whole genome shotgun (WGS) entry which is preliminary data.</text>
</comment>